<feature type="transmembrane region" description="Helical" evidence="7">
    <location>
        <begin position="428"/>
        <end position="451"/>
    </location>
</feature>
<feature type="domain" description="ABC transporter" evidence="8">
    <location>
        <begin position="1286"/>
        <end position="1515"/>
    </location>
</feature>
<dbReference type="Pfam" id="PF00005">
    <property type="entry name" value="ABC_tran"/>
    <property type="match status" value="2"/>
</dbReference>
<feature type="transmembrane region" description="Helical" evidence="7">
    <location>
        <begin position="879"/>
        <end position="899"/>
    </location>
</feature>
<dbReference type="FunFam" id="3.40.50.300:FF:001598">
    <property type="entry name" value="ABC transporter ced-7"/>
    <property type="match status" value="1"/>
</dbReference>
<evidence type="ECO:0000256" key="2">
    <source>
        <dbReference type="ARBA" id="ARBA00022692"/>
    </source>
</evidence>
<evidence type="ECO:0000256" key="4">
    <source>
        <dbReference type="ARBA" id="ARBA00022840"/>
    </source>
</evidence>
<feature type="transmembrane region" description="Helical" evidence="7">
    <location>
        <begin position="326"/>
        <end position="350"/>
    </location>
</feature>
<dbReference type="GO" id="GO:0005319">
    <property type="term" value="F:lipid transporter activity"/>
    <property type="evidence" value="ECO:0007669"/>
    <property type="project" value="TreeGrafter"/>
</dbReference>
<dbReference type="InterPro" id="IPR017871">
    <property type="entry name" value="ABC_transporter-like_CS"/>
</dbReference>
<evidence type="ECO:0000313" key="9">
    <source>
        <dbReference type="EMBL" id="CAI5444103.1"/>
    </source>
</evidence>
<dbReference type="CDD" id="cd03263">
    <property type="entry name" value="ABC_subfamily_A"/>
    <property type="match status" value="2"/>
</dbReference>
<keyword evidence="3" id="KW-0547">Nucleotide-binding</keyword>
<dbReference type="GO" id="GO:0016020">
    <property type="term" value="C:membrane"/>
    <property type="evidence" value="ECO:0007669"/>
    <property type="project" value="UniProtKB-SubCell"/>
</dbReference>
<feature type="transmembrane region" description="Helical" evidence="7">
    <location>
        <begin position="251"/>
        <end position="273"/>
    </location>
</feature>
<dbReference type="InterPro" id="IPR027417">
    <property type="entry name" value="P-loop_NTPase"/>
</dbReference>
<evidence type="ECO:0000256" key="1">
    <source>
        <dbReference type="ARBA" id="ARBA00004141"/>
    </source>
</evidence>
<dbReference type="EMBL" id="CANHGI010000003">
    <property type="protein sequence ID" value="CAI5444103.1"/>
    <property type="molecule type" value="Genomic_DNA"/>
</dbReference>
<dbReference type="InterPro" id="IPR003439">
    <property type="entry name" value="ABC_transporter-like_ATP-bd"/>
</dbReference>
<keyword evidence="5 7" id="KW-1133">Transmembrane helix</keyword>
<dbReference type="InterPro" id="IPR026082">
    <property type="entry name" value="ABCA"/>
</dbReference>
<evidence type="ECO:0000259" key="8">
    <source>
        <dbReference type="PROSITE" id="PS50893"/>
    </source>
</evidence>
<feature type="transmembrane region" description="Helical" evidence="7">
    <location>
        <begin position="1142"/>
        <end position="1163"/>
    </location>
</feature>
<dbReference type="SUPFAM" id="SSF52540">
    <property type="entry name" value="P-loop containing nucleoside triphosphate hydrolases"/>
    <property type="match status" value="2"/>
</dbReference>
<sequence>MLSKFRQFWILLQKDAILLRRNRLWTFLEVVLPFLFLVLLVFVIYAISPGDQIPSQSARSFELFGGIDDTLELQNHRWCKQSKLKLAYVTKSKNPQRIQRIMENLGKRYIYDVNLTSIQFPNEEEMMKNLKMNLADYCAINDFVGGIVFDETRFEERRKVLKYRFFMRNYEGDQWNLNRNWIFPYGWENGTTENLYPIYLESGFLSLQHALESSFVDENPPNNFTRSMKPISFHAFDTPSHQQKLFATSTLYNLPAILPIVLFVNVLHITRQISAEISGVKPFLRALGLSTPWFYFTHIFVGFLKFSVVLVAMAQVLMNIQHLNRLLFIIVISLYGIGSLTFGALIASLFKTPNSGIKAIVIIWPIISALGVFISIDDSSEFLKCFYFSLNFNGAFYIAIHSILKVIYREKPYGFLNLFDSSSGFPLGFSILMMMFDIIWMFLLTLILDAVRNSEISFSWKREKKQAEVPLDVFLQGSNELDQARIGANAGISVKKLVKTWSNGEKGVDGMSFEAKMGQVSVLLGHNGAGKSTTFQSIAGIIKPSSGKISISGGKVGFCPQYNPLYDNLTIEEHLWLVNGLKGNRDSGRGFQEEMVGLLSDVKLYSKKYEISKNLSGGMKRKLCVCMALIGSSEVVLLDEPTAGMDPGARKDVQDLLEREKQNRTILLTTHYMDEAERLGDWILIMSHGKLVSSGTPKFLKQKYGTGYLLTVVLGQKGNKDRMRKVLEEICKFYIPESSCGDLHGQQLQIVLTESWKNQFPNLFKAIEAIQENDFGNAVFSGMPVYLLNELITLDMTSFGLSLNTLEQVFITIGEKVEEIITSRKNMSIKEVHENSQSSEKYKRLMESHEYQQASGFHLITSQITAIFRKKYLYLRRKWAHLIGQIVLPIIIFAILGTLETYKMGGTESSRSLSLDLLTPTSFIVDQYGEKFAEALTLQKKSGFEEIKFDGDVTKFMIETYGMLPAVGFGFGIEEDDFEHPVIYYNSRNIHILPALVSLINTAKYYPNQEDVTIEARIHLFSLGHRALAVGSASVAASFLIILILAILISSFVMFQIEERVSRFAHQQFLSGISPITFYGASLLFDFLMFSGVCLIFIAMFIYWNWMEKHLLTVLLFWMLYFFSCIPTVYSLSLLLQSPSKANVFLVIWQIISPGIVGIIVLIKTQITHSEDNSTLLDVCSFFFPSFAFGRAILRLNENVMLSNQELMSWDNLGKLAMFMGGFSMVTLMCFVGLQSRAIRKFIAKTFVRKQVSKSTHLEAIGLPKCVKIHEEVTKARTANVTDYAMIIKDLTKQYGKSAVVDNLCLTVEKGECFGLLGINGAGKTSTFNILTGEGFATSGEARIGGIDVADRIQIGYCPQFDALLLDLTGREVLEILGQMHGFLNYRDKANIILDCVGMQKQSNKLCRYYSGGQKRKISIGIALLSTNSNSMIILDEPTAGIDPKARREIWELLIWSRQQQNDGNSAIMLTSHSMDECEALCSRIAVLNQGKLIAIGTSQELKSLYGNNYTMTLTLNDSKDRENIVNAIKNQIPGAILRTPESNKTLNIVWLIPKNLEDKWSDKFEMVQNLARQLNVKDYILAQSSLEETFLRLAGVNQENLVDV</sequence>
<keyword evidence="10" id="KW-1185">Reference proteome</keyword>
<feature type="domain" description="ABC transporter" evidence="8">
    <location>
        <begin position="492"/>
        <end position="713"/>
    </location>
</feature>
<keyword evidence="4" id="KW-0067">ATP-binding</keyword>
<dbReference type="Proteomes" id="UP001152747">
    <property type="component" value="Unassembled WGS sequence"/>
</dbReference>
<dbReference type="PANTHER" id="PTHR19229">
    <property type="entry name" value="ATP-BINDING CASSETTE TRANSPORTER SUBFAMILY A ABCA"/>
    <property type="match status" value="1"/>
</dbReference>
<dbReference type="Gene3D" id="3.40.50.300">
    <property type="entry name" value="P-loop containing nucleotide triphosphate hydrolases"/>
    <property type="match status" value="2"/>
</dbReference>
<dbReference type="PROSITE" id="PS50893">
    <property type="entry name" value="ABC_TRANSPORTER_2"/>
    <property type="match status" value="2"/>
</dbReference>
<keyword evidence="2 7" id="KW-0812">Transmembrane</keyword>
<keyword evidence="6 7" id="KW-0472">Membrane</keyword>
<feature type="transmembrane region" description="Helical" evidence="7">
    <location>
        <begin position="24"/>
        <end position="47"/>
    </location>
</feature>
<dbReference type="Pfam" id="PF12698">
    <property type="entry name" value="ABC2_membrane_3"/>
    <property type="match status" value="2"/>
</dbReference>
<dbReference type="PANTHER" id="PTHR19229:SF271">
    <property type="entry name" value="ABC TRANSPORTER CED-7"/>
    <property type="match status" value="1"/>
</dbReference>
<dbReference type="GO" id="GO:0005524">
    <property type="term" value="F:ATP binding"/>
    <property type="evidence" value="ECO:0007669"/>
    <property type="project" value="UniProtKB-KW"/>
</dbReference>
<comment type="caution">
    <text evidence="9">The sequence shown here is derived from an EMBL/GenBank/DDBJ whole genome shotgun (WGS) entry which is preliminary data.</text>
</comment>
<feature type="transmembrane region" description="Helical" evidence="7">
    <location>
        <begin position="356"/>
        <end position="374"/>
    </location>
</feature>
<evidence type="ECO:0000256" key="6">
    <source>
        <dbReference type="ARBA" id="ARBA00023136"/>
    </source>
</evidence>
<evidence type="ECO:0000256" key="5">
    <source>
        <dbReference type="ARBA" id="ARBA00022989"/>
    </source>
</evidence>
<feature type="transmembrane region" description="Helical" evidence="7">
    <location>
        <begin position="386"/>
        <end position="408"/>
    </location>
</feature>
<evidence type="ECO:0000256" key="7">
    <source>
        <dbReference type="SAM" id="Phobius"/>
    </source>
</evidence>
<dbReference type="InterPro" id="IPR003593">
    <property type="entry name" value="AAA+_ATPase"/>
</dbReference>
<dbReference type="FunFam" id="3.40.50.300:FF:000933">
    <property type="entry name" value="ABC transporter A family member 7"/>
    <property type="match status" value="1"/>
</dbReference>
<feature type="transmembrane region" description="Helical" evidence="7">
    <location>
        <begin position="1077"/>
        <end position="1104"/>
    </location>
</feature>
<feature type="transmembrane region" description="Helical" evidence="7">
    <location>
        <begin position="1111"/>
        <end position="1130"/>
    </location>
</feature>
<comment type="subcellular location">
    <subcellularLocation>
        <location evidence="1">Membrane</location>
        <topology evidence="1">Multi-pass membrane protein</topology>
    </subcellularLocation>
</comment>
<name>A0A9P1IGF2_9PELO</name>
<feature type="transmembrane region" description="Helical" evidence="7">
    <location>
        <begin position="1027"/>
        <end position="1057"/>
    </location>
</feature>
<dbReference type="PROSITE" id="PS00211">
    <property type="entry name" value="ABC_TRANSPORTER_1"/>
    <property type="match status" value="2"/>
</dbReference>
<dbReference type="GO" id="GO:0016887">
    <property type="term" value="F:ATP hydrolysis activity"/>
    <property type="evidence" value="ECO:0007669"/>
    <property type="project" value="InterPro"/>
</dbReference>
<dbReference type="OrthoDB" id="10255969at2759"/>
<dbReference type="InterPro" id="IPR013525">
    <property type="entry name" value="ABC2_TM"/>
</dbReference>
<dbReference type="GO" id="GO:0140359">
    <property type="term" value="F:ABC-type transporter activity"/>
    <property type="evidence" value="ECO:0007669"/>
    <property type="project" value="InterPro"/>
</dbReference>
<protein>
    <recommendedName>
        <fullName evidence="8">ABC transporter domain-containing protein</fullName>
    </recommendedName>
</protein>
<evidence type="ECO:0000313" key="10">
    <source>
        <dbReference type="Proteomes" id="UP001152747"/>
    </source>
</evidence>
<feature type="transmembrane region" description="Helical" evidence="7">
    <location>
        <begin position="1216"/>
        <end position="1234"/>
    </location>
</feature>
<accession>A0A9P1IGF2</accession>
<reference evidence="9" key="1">
    <citation type="submission" date="2022-11" db="EMBL/GenBank/DDBJ databases">
        <authorList>
            <person name="Kikuchi T."/>
        </authorList>
    </citation>
    <scope>NUCLEOTIDE SEQUENCE</scope>
    <source>
        <strain evidence="9">PS1010</strain>
    </source>
</reference>
<organism evidence="9 10">
    <name type="scientific">Caenorhabditis angaria</name>
    <dbReference type="NCBI Taxonomy" id="860376"/>
    <lineage>
        <taxon>Eukaryota</taxon>
        <taxon>Metazoa</taxon>
        <taxon>Ecdysozoa</taxon>
        <taxon>Nematoda</taxon>
        <taxon>Chromadorea</taxon>
        <taxon>Rhabditida</taxon>
        <taxon>Rhabditina</taxon>
        <taxon>Rhabditomorpha</taxon>
        <taxon>Rhabditoidea</taxon>
        <taxon>Rhabditidae</taxon>
        <taxon>Peloderinae</taxon>
        <taxon>Caenorhabditis</taxon>
    </lineage>
</organism>
<evidence type="ECO:0000256" key="3">
    <source>
        <dbReference type="ARBA" id="ARBA00022741"/>
    </source>
</evidence>
<feature type="transmembrane region" description="Helical" evidence="7">
    <location>
        <begin position="293"/>
        <end position="314"/>
    </location>
</feature>
<proteinExistence type="predicted"/>
<gene>
    <name evidence="9" type="ORF">CAMP_LOCUS6740</name>
</gene>
<dbReference type="SMART" id="SM00382">
    <property type="entry name" value="AAA"/>
    <property type="match status" value="2"/>
</dbReference>